<reference evidence="3" key="1">
    <citation type="submission" date="2022-11" db="EMBL/GenBank/DDBJ databases">
        <title>Genome Resource of Sclerotinia nivalis Strain SnTB1, a Plant Pathogen Isolated from American Ginseng.</title>
        <authorList>
            <person name="Fan S."/>
        </authorList>
    </citation>
    <scope>NUCLEOTIDE SEQUENCE</scope>
    <source>
        <strain evidence="3">SnTB1</strain>
    </source>
</reference>
<evidence type="ECO:0000313" key="4">
    <source>
        <dbReference type="Proteomes" id="UP001152300"/>
    </source>
</evidence>
<keyword evidence="4" id="KW-1185">Reference proteome</keyword>
<evidence type="ECO:0000259" key="2">
    <source>
        <dbReference type="SMART" id="SM00651"/>
    </source>
</evidence>
<dbReference type="InterPro" id="IPR050914">
    <property type="entry name" value="snRNP_SmB/NAA38-like"/>
</dbReference>
<feature type="compositionally biased region" description="Low complexity" evidence="1">
    <location>
        <begin position="92"/>
        <end position="108"/>
    </location>
</feature>
<evidence type="ECO:0000313" key="3">
    <source>
        <dbReference type="EMBL" id="KAJ8060710.1"/>
    </source>
</evidence>
<comment type="caution">
    <text evidence="3">The sequence shown here is derived from an EMBL/GenBank/DDBJ whole genome shotgun (WGS) entry which is preliminary data.</text>
</comment>
<dbReference type="PANTHER" id="PTHR10701:SF5">
    <property type="entry name" value="N-ALPHA-ACETYLTRANSFERASE 38, NATC AUXILIARY SUBUNIT"/>
    <property type="match status" value="1"/>
</dbReference>
<dbReference type="Gene3D" id="2.30.30.100">
    <property type="match status" value="1"/>
</dbReference>
<accession>A0A9X0AD94</accession>
<proteinExistence type="predicted"/>
<evidence type="ECO:0000256" key="1">
    <source>
        <dbReference type="SAM" id="MobiDB-lite"/>
    </source>
</evidence>
<dbReference type="Pfam" id="PF01423">
    <property type="entry name" value="LSM"/>
    <property type="match status" value="1"/>
</dbReference>
<dbReference type="InterPro" id="IPR001163">
    <property type="entry name" value="Sm_dom_euk/arc"/>
</dbReference>
<dbReference type="OrthoDB" id="368909at2759"/>
<dbReference type="CDD" id="cd06168">
    <property type="entry name" value="LSMD1"/>
    <property type="match status" value="1"/>
</dbReference>
<dbReference type="InterPro" id="IPR034110">
    <property type="entry name" value="LSMD1_Sm"/>
</dbReference>
<dbReference type="SUPFAM" id="SSF50182">
    <property type="entry name" value="Sm-like ribonucleoproteins"/>
    <property type="match status" value="1"/>
</dbReference>
<organism evidence="3 4">
    <name type="scientific">Sclerotinia nivalis</name>
    <dbReference type="NCBI Taxonomy" id="352851"/>
    <lineage>
        <taxon>Eukaryota</taxon>
        <taxon>Fungi</taxon>
        <taxon>Dikarya</taxon>
        <taxon>Ascomycota</taxon>
        <taxon>Pezizomycotina</taxon>
        <taxon>Leotiomycetes</taxon>
        <taxon>Helotiales</taxon>
        <taxon>Sclerotiniaceae</taxon>
        <taxon>Sclerotinia</taxon>
    </lineage>
</organism>
<gene>
    <name evidence="3" type="ORF">OCU04_011015</name>
</gene>
<feature type="region of interest" description="Disordered" evidence="1">
    <location>
        <begin position="73"/>
        <end position="112"/>
    </location>
</feature>
<sequence>MTSLAPASSSNSSPEIQESPAHQQARTYLHSLLSKTLLIHTTDNRMFRGSFKCTDSDLNIILSETYEYCIPPSPPTSTLTSTSIPQPPPSTSPSTSSANPSTSTSQTPPSAPILNITPRWLGLVVVPGKHIVRIELEEFESQVRGRKTTTTTTISDPLAKVKAPEQDPLIKGKGKEISI</sequence>
<dbReference type="InterPro" id="IPR010920">
    <property type="entry name" value="LSM_dom_sf"/>
</dbReference>
<feature type="compositionally biased region" description="Low complexity" evidence="1">
    <location>
        <begin position="1"/>
        <end position="14"/>
    </location>
</feature>
<dbReference type="EMBL" id="JAPEIS010000013">
    <property type="protein sequence ID" value="KAJ8060710.1"/>
    <property type="molecule type" value="Genomic_DNA"/>
</dbReference>
<dbReference type="SMART" id="SM00651">
    <property type="entry name" value="Sm"/>
    <property type="match status" value="1"/>
</dbReference>
<feature type="domain" description="Sm" evidence="2">
    <location>
        <begin position="27"/>
        <end position="136"/>
    </location>
</feature>
<protein>
    <recommendedName>
        <fullName evidence="2">Sm domain-containing protein</fullName>
    </recommendedName>
</protein>
<dbReference type="AlphaFoldDB" id="A0A9X0AD94"/>
<dbReference type="GO" id="GO:0031417">
    <property type="term" value="C:NatC complex"/>
    <property type="evidence" value="ECO:0007669"/>
    <property type="project" value="InterPro"/>
</dbReference>
<dbReference type="PANTHER" id="PTHR10701">
    <property type="entry name" value="SMALL NUCLEAR RIBONUCLEOPROTEIN-ASSOCIATED PROTEIN B AND N"/>
    <property type="match status" value="1"/>
</dbReference>
<dbReference type="Proteomes" id="UP001152300">
    <property type="component" value="Unassembled WGS sequence"/>
</dbReference>
<feature type="region of interest" description="Disordered" evidence="1">
    <location>
        <begin position="1"/>
        <end position="24"/>
    </location>
</feature>
<name>A0A9X0AD94_9HELO</name>